<evidence type="ECO:0000313" key="1">
    <source>
        <dbReference type="Proteomes" id="UP000036681"/>
    </source>
</evidence>
<evidence type="ECO:0000313" key="2">
    <source>
        <dbReference type="WBParaSite" id="ALUE_0000594301-mRNA-1"/>
    </source>
</evidence>
<protein>
    <submittedName>
        <fullName evidence="2">G-protein coupled receptors family 1 profile domain-containing protein</fullName>
    </submittedName>
</protein>
<name>A0A0M3HTH6_ASCLU</name>
<reference evidence="2" key="1">
    <citation type="submission" date="2017-02" db="UniProtKB">
        <authorList>
            <consortium name="WormBaseParasite"/>
        </authorList>
    </citation>
    <scope>IDENTIFICATION</scope>
</reference>
<dbReference type="Proteomes" id="UP000036681">
    <property type="component" value="Unplaced"/>
</dbReference>
<accession>A0A0M3HTH6</accession>
<keyword evidence="1" id="KW-1185">Reference proteome</keyword>
<organism evidence="1 2">
    <name type="scientific">Ascaris lumbricoides</name>
    <name type="common">Giant roundworm</name>
    <dbReference type="NCBI Taxonomy" id="6252"/>
    <lineage>
        <taxon>Eukaryota</taxon>
        <taxon>Metazoa</taxon>
        <taxon>Ecdysozoa</taxon>
        <taxon>Nematoda</taxon>
        <taxon>Chromadorea</taxon>
        <taxon>Rhabditida</taxon>
        <taxon>Spirurina</taxon>
        <taxon>Ascaridomorpha</taxon>
        <taxon>Ascaridoidea</taxon>
        <taxon>Ascarididae</taxon>
        <taxon>Ascaris</taxon>
    </lineage>
</organism>
<dbReference type="WBParaSite" id="ALUE_0000594301-mRNA-1">
    <property type="protein sequence ID" value="ALUE_0000594301-mRNA-1"/>
    <property type="gene ID" value="ALUE_0000594301"/>
</dbReference>
<sequence length="51" mass="5901">MAHRMRYYVLILTAICLTSVMSNIVVFNFTVLCMTPHHDGQLSLTNEVIRF</sequence>
<proteinExistence type="predicted"/>
<dbReference type="AlphaFoldDB" id="A0A0M3HTH6"/>